<dbReference type="NCBIfam" id="NF033788">
    <property type="entry name" value="HTH_metalloreg"/>
    <property type="match status" value="1"/>
</dbReference>
<name>A0AA96V624_9EURY</name>
<dbReference type="SMART" id="SM00418">
    <property type="entry name" value="HTH_ARSR"/>
    <property type="match status" value="1"/>
</dbReference>
<evidence type="ECO:0000313" key="6">
    <source>
        <dbReference type="Proteomes" id="UP001304970"/>
    </source>
</evidence>
<dbReference type="InterPro" id="IPR051011">
    <property type="entry name" value="Metal_resp_trans_reg"/>
</dbReference>
<dbReference type="GeneID" id="89228623"/>
<dbReference type="Pfam" id="PF01022">
    <property type="entry name" value="HTH_5"/>
    <property type="match status" value="1"/>
</dbReference>
<protein>
    <submittedName>
        <fullName evidence="5">Transcriptional repressor SdpR</fullName>
    </submittedName>
</protein>
<organism evidence="5 6">
    <name type="scientific">Methanolapillus ohkumae</name>
    <dbReference type="NCBI Taxonomy" id="3028298"/>
    <lineage>
        <taxon>Archaea</taxon>
        <taxon>Methanobacteriati</taxon>
        <taxon>Methanobacteriota</taxon>
        <taxon>Stenosarchaea group</taxon>
        <taxon>Methanomicrobia</taxon>
        <taxon>Methanosarcinales</taxon>
        <taxon>Methanosarcinaceae</taxon>
        <taxon>Methanolapillus</taxon>
    </lineage>
</organism>
<accession>A0AA96V624</accession>
<dbReference type="InterPro" id="IPR036390">
    <property type="entry name" value="WH_DNA-bd_sf"/>
</dbReference>
<evidence type="ECO:0000256" key="1">
    <source>
        <dbReference type="ARBA" id="ARBA00023015"/>
    </source>
</evidence>
<keyword evidence="2" id="KW-0238">DNA-binding</keyword>
<dbReference type="InterPro" id="IPR036388">
    <property type="entry name" value="WH-like_DNA-bd_sf"/>
</dbReference>
<dbReference type="Gene3D" id="1.10.10.10">
    <property type="entry name" value="Winged helix-like DNA-binding domain superfamily/Winged helix DNA-binding domain"/>
    <property type="match status" value="1"/>
</dbReference>
<feature type="domain" description="HTH arsR-type" evidence="4">
    <location>
        <begin position="1"/>
        <end position="94"/>
    </location>
</feature>
<dbReference type="GO" id="GO:0003677">
    <property type="term" value="F:DNA binding"/>
    <property type="evidence" value="ECO:0007669"/>
    <property type="project" value="UniProtKB-KW"/>
</dbReference>
<evidence type="ECO:0000256" key="3">
    <source>
        <dbReference type="ARBA" id="ARBA00023163"/>
    </source>
</evidence>
<proteinExistence type="predicted"/>
<keyword evidence="6" id="KW-1185">Reference proteome</keyword>
<dbReference type="SUPFAM" id="SSF46785">
    <property type="entry name" value="Winged helix' DNA-binding domain"/>
    <property type="match status" value="1"/>
</dbReference>
<dbReference type="EMBL" id="CP131061">
    <property type="protein sequence ID" value="WNY27402.1"/>
    <property type="molecule type" value="Genomic_DNA"/>
</dbReference>
<dbReference type="PRINTS" id="PR00778">
    <property type="entry name" value="HTHARSR"/>
</dbReference>
<dbReference type="InterPro" id="IPR011991">
    <property type="entry name" value="ArsR-like_HTH"/>
</dbReference>
<dbReference type="PANTHER" id="PTHR43132">
    <property type="entry name" value="ARSENICAL RESISTANCE OPERON REPRESSOR ARSR-RELATED"/>
    <property type="match status" value="1"/>
</dbReference>
<keyword evidence="1" id="KW-0805">Transcription regulation</keyword>
<evidence type="ECO:0000256" key="2">
    <source>
        <dbReference type="ARBA" id="ARBA00023125"/>
    </source>
</evidence>
<dbReference type="RefSeq" id="WP_338097379.1">
    <property type="nucleotide sequence ID" value="NZ_CP131061.1"/>
</dbReference>
<dbReference type="Proteomes" id="UP001304970">
    <property type="component" value="Chromosome"/>
</dbReference>
<dbReference type="InterPro" id="IPR001845">
    <property type="entry name" value="HTH_ArsR_DNA-bd_dom"/>
</dbReference>
<sequence>MKNSFADYALLCRALSDETRLKILSMLSEEELCACHILEEFHITQPTLSYHMKNLMECDLIHGRKDGLWMRYTLNKEKTEDLIQFLTKITNHEKGV</sequence>
<dbReference type="PANTHER" id="PTHR43132:SF2">
    <property type="entry name" value="ARSENICAL RESISTANCE OPERON REPRESSOR ARSR-RELATED"/>
    <property type="match status" value="1"/>
</dbReference>
<gene>
    <name evidence="5" type="primary">sdpR</name>
    <name evidence="5" type="ORF">MsAm2_11970</name>
</gene>
<dbReference type="PROSITE" id="PS50987">
    <property type="entry name" value="HTH_ARSR_2"/>
    <property type="match status" value="1"/>
</dbReference>
<evidence type="ECO:0000313" key="5">
    <source>
        <dbReference type="EMBL" id="WNY27402.1"/>
    </source>
</evidence>
<evidence type="ECO:0000259" key="4">
    <source>
        <dbReference type="PROSITE" id="PS50987"/>
    </source>
</evidence>
<keyword evidence="3" id="KW-0804">Transcription</keyword>
<dbReference type="GO" id="GO:0003700">
    <property type="term" value="F:DNA-binding transcription factor activity"/>
    <property type="evidence" value="ECO:0007669"/>
    <property type="project" value="InterPro"/>
</dbReference>
<dbReference type="CDD" id="cd00090">
    <property type="entry name" value="HTH_ARSR"/>
    <property type="match status" value="1"/>
</dbReference>
<reference evidence="5 6" key="1">
    <citation type="submission" date="2023-07" db="EMBL/GenBank/DDBJ databases">
        <title>Closed genome sequence of Methanosarcinaceae archaeon Am2.</title>
        <authorList>
            <person name="Poehlein A."/>
            <person name="Protasov E."/>
            <person name="Platt K."/>
            <person name="Reeh H."/>
            <person name="Daniel R."/>
            <person name="Brune A."/>
        </authorList>
    </citation>
    <scope>NUCLEOTIDE SEQUENCE [LARGE SCALE GENOMIC DNA]</scope>
    <source>
        <strain evidence="5 6">Am2</strain>
    </source>
</reference>
<dbReference type="AlphaFoldDB" id="A0AA96V624"/>